<dbReference type="InterPro" id="IPR012349">
    <property type="entry name" value="Split_barrel_FMN-bd"/>
</dbReference>
<comment type="caution">
    <text evidence="1">The sequence shown here is derived from an EMBL/GenBank/DDBJ whole genome shotgun (WGS) entry which is preliminary data.</text>
</comment>
<dbReference type="AlphaFoldDB" id="A0A8J3MRE5"/>
<dbReference type="RefSeq" id="WP_220191762.1">
    <property type="nucleotide sequence ID" value="NZ_BNJF01000001.1"/>
</dbReference>
<reference evidence="1" key="1">
    <citation type="submission" date="2020-10" db="EMBL/GenBank/DDBJ databases">
        <title>Taxonomic study of unclassified bacteria belonging to the class Ktedonobacteria.</title>
        <authorList>
            <person name="Yabe S."/>
            <person name="Wang C.M."/>
            <person name="Zheng Y."/>
            <person name="Sakai Y."/>
            <person name="Cavaletti L."/>
            <person name="Monciardini P."/>
            <person name="Donadio S."/>
        </authorList>
    </citation>
    <scope>NUCLEOTIDE SEQUENCE</scope>
    <source>
        <strain evidence="1">SOSP1-1</strain>
    </source>
</reference>
<evidence type="ECO:0000313" key="2">
    <source>
        <dbReference type="Proteomes" id="UP000612362"/>
    </source>
</evidence>
<dbReference type="EMBL" id="BNJF01000001">
    <property type="protein sequence ID" value="GHO42185.1"/>
    <property type="molecule type" value="Genomic_DNA"/>
</dbReference>
<evidence type="ECO:0008006" key="3">
    <source>
        <dbReference type="Google" id="ProtNLM"/>
    </source>
</evidence>
<dbReference type="SUPFAM" id="SSF50475">
    <property type="entry name" value="FMN-binding split barrel"/>
    <property type="match status" value="1"/>
</dbReference>
<gene>
    <name evidence="1" type="ORF">KSX_03480</name>
</gene>
<protein>
    <recommendedName>
        <fullName evidence="3">PPOX class F420-dependent oxidoreductase</fullName>
    </recommendedName>
</protein>
<name>A0A8J3MRE5_9CHLR</name>
<evidence type="ECO:0000313" key="1">
    <source>
        <dbReference type="EMBL" id="GHO42185.1"/>
    </source>
</evidence>
<sequence length="50" mass="5420">MDGTKTGKLAIVRADGCPHIVPVAFDLDGDTIMLQVKHTSAKARNMQRDP</sequence>
<dbReference type="Proteomes" id="UP000612362">
    <property type="component" value="Unassembled WGS sequence"/>
</dbReference>
<accession>A0A8J3MRE5</accession>
<proteinExistence type="predicted"/>
<organism evidence="1 2">
    <name type="scientific">Ktedonospora formicarum</name>
    <dbReference type="NCBI Taxonomy" id="2778364"/>
    <lineage>
        <taxon>Bacteria</taxon>
        <taxon>Bacillati</taxon>
        <taxon>Chloroflexota</taxon>
        <taxon>Ktedonobacteria</taxon>
        <taxon>Ktedonobacterales</taxon>
        <taxon>Ktedonobacteraceae</taxon>
        <taxon>Ktedonospora</taxon>
    </lineage>
</organism>
<keyword evidence="2" id="KW-1185">Reference proteome</keyword>
<dbReference type="Gene3D" id="2.30.110.10">
    <property type="entry name" value="Electron Transport, Fmn-binding Protein, Chain A"/>
    <property type="match status" value="1"/>
</dbReference>